<evidence type="ECO:0000313" key="2">
    <source>
        <dbReference type="Proteomes" id="UP000824469"/>
    </source>
</evidence>
<dbReference type="AlphaFoldDB" id="A0AA38C1J2"/>
<dbReference type="Proteomes" id="UP000824469">
    <property type="component" value="Unassembled WGS sequence"/>
</dbReference>
<name>A0AA38C1J2_TAXCH</name>
<feature type="non-terminal residue" evidence="1">
    <location>
        <position position="72"/>
    </location>
</feature>
<reference evidence="1 2" key="1">
    <citation type="journal article" date="2021" name="Nat. Plants">
        <title>The Taxus genome provides insights into paclitaxel biosynthesis.</title>
        <authorList>
            <person name="Xiong X."/>
            <person name="Gou J."/>
            <person name="Liao Q."/>
            <person name="Li Y."/>
            <person name="Zhou Q."/>
            <person name="Bi G."/>
            <person name="Li C."/>
            <person name="Du R."/>
            <person name="Wang X."/>
            <person name="Sun T."/>
            <person name="Guo L."/>
            <person name="Liang H."/>
            <person name="Lu P."/>
            <person name="Wu Y."/>
            <person name="Zhang Z."/>
            <person name="Ro D.K."/>
            <person name="Shang Y."/>
            <person name="Huang S."/>
            <person name="Yan J."/>
        </authorList>
    </citation>
    <scope>NUCLEOTIDE SEQUENCE [LARGE SCALE GENOMIC DNA]</scope>
    <source>
        <strain evidence="1">Ta-2019</strain>
    </source>
</reference>
<organism evidence="1 2">
    <name type="scientific">Taxus chinensis</name>
    <name type="common">Chinese yew</name>
    <name type="synonym">Taxus wallichiana var. chinensis</name>
    <dbReference type="NCBI Taxonomy" id="29808"/>
    <lineage>
        <taxon>Eukaryota</taxon>
        <taxon>Viridiplantae</taxon>
        <taxon>Streptophyta</taxon>
        <taxon>Embryophyta</taxon>
        <taxon>Tracheophyta</taxon>
        <taxon>Spermatophyta</taxon>
        <taxon>Pinopsida</taxon>
        <taxon>Pinidae</taxon>
        <taxon>Conifers II</taxon>
        <taxon>Cupressales</taxon>
        <taxon>Taxaceae</taxon>
        <taxon>Taxus</taxon>
    </lineage>
</organism>
<dbReference type="EMBL" id="JAHRHJ020003813">
    <property type="protein sequence ID" value="KAH9289319.1"/>
    <property type="molecule type" value="Genomic_DNA"/>
</dbReference>
<evidence type="ECO:0000313" key="1">
    <source>
        <dbReference type="EMBL" id="KAH9289319.1"/>
    </source>
</evidence>
<protein>
    <submittedName>
        <fullName evidence="1">Uncharacterized protein</fullName>
    </submittedName>
</protein>
<keyword evidence="2" id="KW-1185">Reference proteome</keyword>
<comment type="caution">
    <text evidence="1">The sequence shown here is derived from an EMBL/GenBank/DDBJ whole genome shotgun (WGS) entry which is preliminary data.</text>
</comment>
<gene>
    <name evidence="1" type="ORF">KI387_033436</name>
</gene>
<proteinExistence type="predicted"/>
<sequence>VAGIKHFQKFIFAHLTEVLTWELSDGYSGEDVYVTSTRTEDVYTRSVGILEGTLLHLYDKCQHVRLREARLQ</sequence>
<feature type="non-terminal residue" evidence="1">
    <location>
        <position position="1"/>
    </location>
</feature>
<accession>A0AA38C1J2</accession>